<evidence type="ECO:0000259" key="3">
    <source>
        <dbReference type="Pfam" id="PF02525"/>
    </source>
</evidence>
<dbReference type="EMBL" id="AQHF01000026">
    <property type="protein sequence ID" value="MBE0347701.1"/>
    <property type="molecule type" value="Genomic_DNA"/>
</dbReference>
<keyword evidence="5" id="KW-1185">Reference proteome</keyword>
<dbReference type="InterPro" id="IPR051545">
    <property type="entry name" value="NAD(P)H_dehydrogenase_qn"/>
</dbReference>
<dbReference type="InterPro" id="IPR003680">
    <property type="entry name" value="Flavodoxin_fold"/>
</dbReference>
<dbReference type="Gene3D" id="3.40.50.360">
    <property type="match status" value="1"/>
</dbReference>
<evidence type="ECO:0000256" key="1">
    <source>
        <dbReference type="ARBA" id="ARBA00006252"/>
    </source>
</evidence>
<dbReference type="Pfam" id="PF02525">
    <property type="entry name" value="Flavodoxin_2"/>
    <property type="match status" value="1"/>
</dbReference>
<dbReference type="PANTHER" id="PTHR10204:SF34">
    <property type="entry name" value="NAD(P)H DEHYDROGENASE [QUINONE] 1 ISOFORM 1"/>
    <property type="match status" value="1"/>
</dbReference>
<accession>A0A8I0T4R4</accession>
<evidence type="ECO:0000256" key="2">
    <source>
        <dbReference type="ARBA" id="ARBA00023002"/>
    </source>
</evidence>
<dbReference type="AlphaFoldDB" id="A0A8I0T4R4"/>
<evidence type="ECO:0000313" key="4">
    <source>
        <dbReference type="EMBL" id="MBE0347701.1"/>
    </source>
</evidence>
<protein>
    <submittedName>
        <fullName evidence="4">NAD(P)H dehydrogenase (Quinone)</fullName>
    </submittedName>
</protein>
<comment type="similarity">
    <text evidence="1">Belongs to the NAD(P)H dehydrogenase (quinone) family.</text>
</comment>
<evidence type="ECO:0000313" key="5">
    <source>
        <dbReference type="Proteomes" id="UP000660708"/>
    </source>
</evidence>
<dbReference type="GO" id="GO:0005829">
    <property type="term" value="C:cytosol"/>
    <property type="evidence" value="ECO:0007669"/>
    <property type="project" value="TreeGrafter"/>
</dbReference>
<gene>
    <name evidence="4" type="ORF">PPEP_a2223</name>
</gene>
<dbReference type="RefSeq" id="WP_128732602.1">
    <property type="nucleotide sequence ID" value="NZ_AQHF01000026.1"/>
</dbReference>
<feature type="domain" description="Flavodoxin-like fold" evidence="3">
    <location>
        <begin position="5"/>
        <end position="215"/>
    </location>
</feature>
<dbReference type="PANTHER" id="PTHR10204">
    <property type="entry name" value="NAD P H OXIDOREDUCTASE-RELATED"/>
    <property type="match status" value="1"/>
</dbReference>
<name>A0A8I0T4R4_9GAMM</name>
<dbReference type="SUPFAM" id="SSF52218">
    <property type="entry name" value="Flavoproteins"/>
    <property type="match status" value="1"/>
</dbReference>
<dbReference type="Proteomes" id="UP000660708">
    <property type="component" value="Unassembled WGS sequence"/>
</dbReference>
<reference evidence="4 5" key="1">
    <citation type="submission" date="2015-06" db="EMBL/GenBank/DDBJ databases">
        <title>Genome sequence of Pseudoalteromonas peptidolytica.</title>
        <authorList>
            <person name="Xie B.-B."/>
            <person name="Rong J.-C."/>
            <person name="Qin Q.-L."/>
            <person name="Zhang Y.-Z."/>
        </authorList>
    </citation>
    <scope>NUCLEOTIDE SEQUENCE [LARGE SCALE GENOMIC DNA]</scope>
    <source>
        <strain evidence="4 5">F12-50-A1</strain>
    </source>
</reference>
<dbReference type="GO" id="GO:0003955">
    <property type="term" value="F:NAD(P)H dehydrogenase (quinone) activity"/>
    <property type="evidence" value="ECO:0007669"/>
    <property type="project" value="TreeGrafter"/>
</dbReference>
<proteinExistence type="inferred from homology"/>
<comment type="caution">
    <text evidence="4">The sequence shown here is derived from an EMBL/GenBank/DDBJ whole genome shotgun (WGS) entry which is preliminary data.</text>
</comment>
<dbReference type="InterPro" id="IPR029039">
    <property type="entry name" value="Flavoprotein-like_sf"/>
</dbReference>
<sequence>MTKSALVISAHPEPTSLTQTLAKTSVETLTRMGLQVQTSNLYQMDWKAVIDATDFPQDDSQAPLAIIAASGKAYYSNTLTEDVIQEQQKLLAADLVIFHFPLWWYSVPAILKGWFDRVYAYGFAYGYQNKGNQLRYGEGILQGKRALICVTTGGGYEDYSPLGINGTMDELLFPITHGTLFFPGMDVLQNHVIFDAKGEPNQRIADEVTSWSKRLTHVFREKPIPYRKQNSGDYINGQMLKSEVAMGKSGIAAHIA</sequence>
<keyword evidence="2" id="KW-0560">Oxidoreductase</keyword>
<organism evidence="4 5">
    <name type="scientific">Pseudoalteromonas peptidolytica F12-50-A1</name>
    <dbReference type="NCBI Taxonomy" id="1315280"/>
    <lineage>
        <taxon>Bacteria</taxon>
        <taxon>Pseudomonadati</taxon>
        <taxon>Pseudomonadota</taxon>
        <taxon>Gammaproteobacteria</taxon>
        <taxon>Alteromonadales</taxon>
        <taxon>Pseudoalteromonadaceae</taxon>
        <taxon>Pseudoalteromonas</taxon>
    </lineage>
</organism>